<dbReference type="InterPro" id="IPR036361">
    <property type="entry name" value="SAP_dom_sf"/>
</dbReference>
<evidence type="ECO:0000313" key="1">
    <source>
        <dbReference type="EMBL" id="KAA5533217.1"/>
    </source>
</evidence>
<dbReference type="Pfam" id="PF09905">
    <property type="entry name" value="VF530"/>
    <property type="match status" value="1"/>
</dbReference>
<dbReference type="GO" id="GO:0003677">
    <property type="term" value="F:DNA binding"/>
    <property type="evidence" value="ECO:0007669"/>
    <property type="project" value="InterPro"/>
</dbReference>
<reference evidence="1 2" key="1">
    <citation type="submission" date="2019-09" db="EMBL/GenBank/DDBJ databases">
        <title>Genome sequence and assembly of Taibaiella sp.</title>
        <authorList>
            <person name="Chhetri G."/>
        </authorList>
    </citation>
    <scope>NUCLEOTIDE SEQUENCE [LARGE SCALE GENOMIC DNA]</scope>
    <source>
        <strain evidence="1 2">KVB11</strain>
    </source>
</reference>
<organism evidence="1 2">
    <name type="scientific">Taibaiella lutea</name>
    <dbReference type="NCBI Taxonomy" id="2608001"/>
    <lineage>
        <taxon>Bacteria</taxon>
        <taxon>Pseudomonadati</taxon>
        <taxon>Bacteroidota</taxon>
        <taxon>Chitinophagia</taxon>
        <taxon>Chitinophagales</taxon>
        <taxon>Chitinophagaceae</taxon>
        <taxon>Taibaiella</taxon>
    </lineage>
</organism>
<accession>A0A5M6CDT6</accession>
<gene>
    <name evidence="1" type="ORF">F0919_11765</name>
</gene>
<dbReference type="EMBL" id="VWSH01000003">
    <property type="protein sequence ID" value="KAA5533217.1"/>
    <property type="molecule type" value="Genomic_DNA"/>
</dbReference>
<evidence type="ECO:0000313" key="2">
    <source>
        <dbReference type="Proteomes" id="UP000323632"/>
    </source>
</evidence>
<dbReference type="Proteomes" id="UP000323632">
    <property type="component" value="Unassembled WGS sequence"/>
</dbReference>
<comment type="caution">
    <text evidence="1">The sequence shown here is derived from an EMBL/GenBank/DDBJ whole genome shotgun (WGS) entry which is preliminary data.</text>
</comment>
<dbReference type="RefSeq" id="WP_150032965.1">
    <property type="nucleotide sequence ID" value="NZ_VWSH01000003.1"/>
</dbReference>
<name>A0A5M6CDT6_9BACT</name>
<dbReference type="Gene3D" id="1.10.720.30">
    <property type="entry name" value="SAP domain"/>
    <property type="match status" value="1"/>
</dbReference>
<sequence length="81" mass="9610">MVTQENNRQASNDPLHGKTLKMILDYLLEYYGGWEQLGINIPINCFINKPSMNSSLKFLRKTDWARKKVENLYLDILEDYR</sequence>
<proteinExistence type="predicted"/>
<protein>
    <submittedName>
        <fullName evidence="1">DUF2132 domain-containing protein</fullName>
    </submittedName>
</protein>
<dbReference type="AlphaFoldDB" id="A0A5M6CDT6"/>
<keyword evidence="2" id="KW-1185">Reference proteome</keyword>
<dbReference type="InterPro" id="IPR018668">
    <property type="entry name" value="DNA-binding_VF530-like"/>
</dbReference>